<reference evidence="5" key="1">
    <citation type="submission" date="2019-06" db="EMBL/GenBank/DDBJ databases">
        <title>Complete genome of Proteus mirabilis phage Myduc.</title>
        <authorList>
            <person name="Tran J.S."/>
            <person name="Lessor L."/>
            <person name="O'Leary C."/>
            <person name="Bonasera R.M."/>
            <person name="Liu M."/>
        </authorList>
    </citation>
    <scope>NUCLEOTIDE SEQUENCE [LARGE SCALE GENOMIC DNA]</scope>
</reference>
<dbReference type="InterPro" id="IPR038969">
    <property type="entry name" value="FEN"/>
</dbReference>
<dbReference type="Gene3D" id="3.40.50.1010">
    <property type="entry name" value="5'-nuclease"/>
    <property type="match status" value="1"/>
</dbReference>
<dbReference type="Pfam" id="PF02739">
    <property type="entry name" value="5_3_exonuc_N"/>
    <property type="match status" value="1"/>
</dbReference>
<dbReference type="GO" id="GO:0033567">
    <property type="term" value="P:DNA replication, Okazaki fragment processing"/>
    <property type="evidence" value="ECO:0007669"/>
    <property type="project" value="InterPro"/>
</dbReference>
<keyword evidence="1" id="KW-0540">Nuclease</keyword>
<dbReference type="GO" id="GO:0017108">
    <property type="term" value="F:5'-flap endonuclease activity"/>
    <property type="evidence" value="ECO:0007669"/>
    <property type="project" value="InterPro"/>
</dbReference>
<evidence type="ECO:0000313" key="4">
    <source>
        <dbReference type="EMBL" id="QFG06665.1"/>
    </source>
</evidence>
<dbReference type="InterPro" id="IPR002421">
    <property type="entry name" value="5-3_exonuclease"/>
</dbReference>
<protein>
    <submittedName>
        <fullName evidence="4">5'-3' exonuclease</fullName>
    </submittedName>
</protein>
<evidence type="ECO:0000256" key="1">
    <source>
        <dbReference type="ARBA" id="ARBA00022722"/>
    </source>
</evidence>
<evidence type="ECO:0000256" key="2">
    <source>
        <dbReference type="ARBA" id="ARBA00022801"/>
    </source>
</evidence>
<organism evidence="4 5">
    <name type="scientific">Proteus phage Myduc</name>
    <dbReference type="NCBI Taxonomy" id="2650874"/>
    <lineage>
        <taxon>Viruses</taxon>
        <taxon>Duplodnaviria</taxon>
        <taxon>Heunggongvirae</taxon>
        <taxon>Uroviricota</taxon>
        <taxon>Caudoviricetes</taxon>
        <taxon>Chaseviridae</taxon>
        <taxon>Cleopatravirinae</taxon>
        <taxon>Myducvirus</taxon>
        <taxon>Myducvirus myduc</taxon>
    </lineage>
</organism>
<dbReference type="SUPFAM" id="SSF88723">
    <property type="entry name" value="PIN domain-like"/>
    <property type="match status" value="1"/>
</dbReference>
<gene>
    <name evidence="4" type="ORF">CPT_Myduc_043</name>
</gene>
<dbReference type="PANTHER" id="PTHR42646:SF2">
    <property type="entry name" value="5'-3' EXONUCLEASE FAMILY PROTEIN"/>
    <property type="match status" value="1"/>
</dbReference>
<keyword evidence="5" id="KW-1185">Reference proteome</keyword>
<evidence type="ECO:0000313" key="5">
    <source>
        <dbReference type="Proteomes" id="UP000327513"/>
    </source>
</evidence>
<dbReference type="InterPro" id="IPR020046">
    <property type="entry name" value="5-3_exonucl_a-hlix_arch_N"/>
</dbReference>
<dbReference type="GO" id="GO:0003677">
    <property type="term" value="F:DNA binding"/>
    <property type="evidence" value="ECO:0007669"/>
    <property type="project" value="InterPro"/>
</dbReference>
<evidence type="ECO:0000259" key="3">
    <source>
        <dbReference type="SMART" id="SM00475"/>
    </source>
</evidence>
<dbReference type="SMART" id="SM00475">
    <property type="entry name" value="53EXOc"/>
    <property type="match status" value="1"/>
</dbReference>
<dbReference type="InterPro" id="IPR029060">
    <property type="entry name" value="PIN-like_dom_sf"/>
</dbReference>
<name>A0A5J6T932_9CAUD</name>
<accession>A0A5J6T932</accession>
<keyword evidence="4" id="KW-0269">Exonuclease</keyword>
<dbReference type="EMBL" id="MN098326">
    <property type="protein sequence ID" value="QFG06665.1"/>
    <property type="molecule type" value="Genomic_DNA"/>
</dbReference>
<proteinExistence type="predicted"/>
<feature type="domain" description="5'-3' exonuclease" evidence="3">
    <location>
        <begin position="4"/>
        <end position="288"/>
    </location>
</feature>
<keyword evidence="2" id="KW-0378">Hydrolase</keyword>
<dbReference type="GO" id="GO:0008409">
    <property type="term" value="F:5'-3' exonuclease activity"/>
    <property type="evidence" value="ECO:0007669"/>
    <property type="project" value="InterPro"/>
</dbReference>
<dbReference type="PANTHER" id="PTHR42646">
    <property type="entry name" value="FLAP ENDONUCLEASE XNI"/>
    <property type="match status" value="1"/>
</dbReference>
<sequence length="339" mass="38974">MSSKKRVLLLVDGDMVAFSHSAAEEYGKESEDINFAKIQMSMDSKMEYIARRVQATEVITLISGDNNFRHTIDPNYKANRDGVWRPENLKNAKAYLMANWDGLIVDGLEADDVIACMARFNYELEVGKRGKVKRMIFKGLQDQYDEVYIATLDKDMGQITKSSPELKSAKIFMYRWETQHQGEKITPLEGFGELKCIIKQSGKNKKKEIKGYGPKFFLWQLLTGDSTDGIMGCGVSEKRIYKTGKKAGQEYEKRVGIGAVEAFELLNHVTNYRQGLEVVINQYVLRFAEDWEKMLLLNGRMLYMATRVYEDNTVNMWHYNPNIKDRISLKTLEFIPASE</sequence>
<dbReference type="Proteomes" id="UP000327513">
    <property type="component" value="Segment"/>
</dbReference>